<evidence type="ECO:0000256" key="7">
    <source>
        <dbReference type="ARBA" id="ARBA00022839"/>
    </source>
</evidence>
<dbReference type="PROSITE" id="PS51217">
    <property type="entry name" value="UVRD_HELICASE_CTER"/>
    <property type="match status" value="1"/>
</dbReference>
<organism evidence="18 19">
    <name type="scientific">Agathobacter rectalis</name>
    <dbReference type="NCBI Taxonomy" id="39491"/>
    <lineage>
        <taxon>Bacteria</taxon>
        <taxon>Bacillati</taxon>
        <taxon>Bacillota</taxon>
        <taxon>Clostridia</taxon>
        <taxon>Lachnospirales</taxon>
        <taxon>Lachnospiraceae</taxon>
        <taxon>Agathobacter</taxon>
    </lineage>
</organism>
<dbReference type="RefSeq" id="WP_117690245.1">
    <property type="nucleotide sequence ID" value="NZ_QSUE01000004.1"/>
</dbReference>
<dbReference type="InterPro" id="IPR000212">
    <property type="entry name" value="DNA_helicase_UvrD/REP"/>
</dbReference>
<dbReference type="EMBL" id="QSUG01000004">
    <property type="protein sequence ID" value="RGN24293.1"/>
    <property type="molecule type" value="Genomic_DNA"/>
</dbReference>
<dbReference type="Proteomes" id="UP000260970">
    <property type="component" value="Unassembled WGS sequence"/>
</dbReference>
<comment type="catalytic activity">
    <reaction evidence="12">
        <text>Couples ATP hydrolysis with the unwinding of duplex DNA by translocating in the 3'-5' direction.</text>
        <dbReference type="EC" id="5.6.2.4"/>
    </reaction>
</comment>
<evidence type="ECO:0000259" key="17">
    <source>
        <dbReference type="PROSITE" id="PS51217"/>
    </source>
</evidence>
<dbReference type="Pfam" id="PF00580">
    <property type="entry name" value="UvrD-helicase"/>
    <property type="match status" value="1"/>
</dbReference>
<dbReference type="GO" id="GO:0033202">
    <property type="term" value="C:DNA helicase complex"/>
    <property type="evidence" value="ECO:0007669"/>
    <property type="project" value="TreeGrafter"/>
</dbReference>
<keyword evidence="5 15" id="KW-0378">Hydrolase</keyword>
<comment type="similarity">
    <text evidence="1">Belongs to the helicase family. UvrD subfamily.</text>
</comment>
<keyword evidence="7" id="KW-0269">Exonuclease</keyword>
<dbReference type="InterPro" id="IPR038726">
    <property type="entry name" value="PDDEXK_AddAB-type"/>
</dbReference>
<evidence type="ECO:0000313" key="19">
    <source>
        <dbReference type="Proteomes" id="UP000260970"/>
    </source>
</evidence>
<dbReference type="EC" id="5.6.2.4" evidence="13"/>
<evidence type="ECO:0000256" key="1">
    <source>
        <dbReference type="ARBA" id="ARBA00009922"/>
    </source>
</evidence>
<keyword evidence="2" id="KW-0540">Nuclease</keyword>
<evidence type="ECO:0000256" key="6">
    <source>
        <dbReference type="ARBA" id="ARBA00022806"/>
    </source>
</evidence>
<evidence type="ECO:0000256" key="4">
    <source>
        <dbReference type="ARBA" id="ARBA00022763"/>
    </source>
</evidence>
<dbReference type="PANTHER" id="PTHR11070">
    <property type="entry name" value="UVRD / RECB / PCRA DNA HELICASE FAMILY MEMBER"/>
    <property type="match status" value="1"/>
</dbReference>
<dbReference type="GO" id="GO:0005524">
    <property type="term" value="F:ATP binding"/>
    <property type="evidence" value="ECO:0007669"/>
    <property type="project" value="UniProtKB-UniRule"/>
</dbReference>
<dbReference type="Gene3D" id="3.40.50.300">
    <property type="entry name" value="P-loop containing nucleotide triphosphate hydrolases"/>
    <property type="match status" value="3"/>
</dbReference>
<dbReference type="AlphaFoldDB" id="A0A3E5API6"/>
<evidence type="ECO:0000256" key="12">
    <source>
        <dbReference type="ARBA" id="ARBA00034617"/>
    </source>
</evidence>
<feature type="domain" description="UvrD-like helicase ATP-binding" evidence="16">
    <location>
        <begin position="6"/>
        <end position="302"/>
    </location>
</feature>
<evidence type="ECO:0000256" key="3">
    <source>
        <dbReference type="ARBA" id="ARBA00022741"/>
    </source>
</evidence>
<evidence type="ECO:0000256" key="5">
    <source>
        <dbReference type="ARBA" id="ARBA00022801"/>
    </source>
</evidence>
<proteinExistence type="inferred from homology"/>
<dbReference type="Gene3D" id="1.10.10.160">
    <property type="match status" value="1"/>
</dbReference>
<keyword evidence="8 15" id="KW-0067">ATP-binding</keyword>
<evidence type="ECO:0000256" key="13">
    <source>
        <dbReference type="ARBA" id="ARBA00034808"/>
    </source>
</evidence>
<feature type="domain" description="UvrD-like helicase C-terminal" evidence="17">
    <location>
        <begin position="303"/>
        <end position="601"/>
    </location>
</feature>
<keyword evidence="4" id="KW-0227">DNA damage</keyword>
<evidence type="ECO:0000256" key="2">
    <source>
        <dbReference type="ARBA" id="ARBA00022722"/>
    </source>
</evidence>
<comment type="catalytic activity">
    <reaction evidence="14">
        <text>ATP + H2O = ADP + phosphate + H(+)</text>
        <dbReference type="Rhea" id="RHEA:13065"/>
        <dbReference type="ChEBI" id="CHEBI:15377"/>
        <dbReference type="ChEBI" id="CHEBI:15378"/>
        <dbReference type="ChEBI" id="CHEBI:30616"/>
        <dbReference type="ChEBI" id="CHEBI:43474"/>
        <dbReference type="ChEBI" id="CHEBI:456216"/>
        <dbReference type="EC" id="5.6.2.4"/>
    </reaction>
</comment>
<feature type="binding site" evidence="15">
    <location>
        <begin position="27"/>
        <end position="34"/>
    </location>
    <ligand>
        <name>ATP</name>
        <dbReference type="ChEBI" id="CHEBI:30616"/>
    </ligand>
</feature>
<dbReference type="CDD" id="cd17932">
    <property type="entry name" value="DEXQc_UvrD"/>
    <property type="match status" value="1"/>
</dbReference>
<dbReference type="GO" id="GO:0005829">
    <property type="term" value="C:cytosol"/>
    <property type="evidence" value="ECO:0007669"/>
    <property type="project" value="TreeGrafter"/>
</dbReference>
<evidence type="ECO:0000256" key="15">
    <source>
        <dbReference type="PROSITE-ProRule" id="PRU00560"/>
    </source>
</evidence>
<dbReference type="PROSITE" id="PS51198">
    <property type="entry name" value="UVRD_HELICASE_ATP_BIND"/>
    <property type="match status" value="1"/>
</dbReference>
<evidence type="ECO:0000259" key="16">
    <source>
        <dbReference type="PROSITE" id="PS51198"/>
    </source>
</evidence>
<keyword evidence="11" id="KW-0413">Isomerase</keyword>
<evidence type="ECO:0000256" key="11">
    <source>
        <dbReference type="ARBA" id="ARBA00023235"/>
    </source>
</evidence>
<dbReference type="Pfam" id="PF13361">
    <property type="entry name" value="UvrD_C"/>
    <property type="match status" value="1"/>
</dbReference>
<name>A0A3E5API6_9FIRM</name>
<dbReference type="GO" id="GO:0000725">
    <property type="term" value="P:recombinational repair"/>
    <property type="evidence" value="ECO:0007669"/>
    <property type="project" value="TreeGrafter"/>
</dbReference>
<dbReference type="InterPro" id="IPR014017">
    <property type="entry name" value="DNA_helicase_UvrD-like_C"/>
</dbReference>
<dbReference type="GO" id="GO:0004527">
    <property type="term" value="F:exonuclease activity"/>
    <property type="evidence" value="ECO:0007669"/>
    <property type="project" value="UniProtKB-KW"/>
</dbReference>
<dbReference type="InterPro" id="IPR011604">
    <property type="entry name" value="PDDEXK-like_dom_sf"/>
</dbReference>
<protein>
    <recommendedName>
        <fullName evidence="13">DNA 3'-5' helicase</fullName>
        <ecNumber evidence="13">5.6.2.4</ecNumber>
    </recommendedName>
</protein>
<dbReference type="InterPro" id="IPR013986">
    <property type="entry name" value="DExx_box_DNA_helicase_dom_sf"/>
</dbReference>
<dbReference type="InterPro" id="IPR011335">
    <property type="entry name" value="Restrct_endonuc-II-like"/>
</dbReference>
<dbReference type="InterPro" id="IPR027417">
    <property type="entry name" value="P-loop_NTPase"/>
</dbReference>
<evidence type="ECO:0000256" key="10">
    <source>
        <dbReference type="ARBA" id="ARBA00023204"/>
    </source>
</evidence>
<dbReference type="SUPFAM" id="SSF52540">
    <property type="entry name" value="P-loop containing nucleoside triphosphate hydrolases"/>
    <property type="match status" value="1"/>
</dbReference>
<dbReference type="PANTHER" id="PTHR11070:SF2">
    <property type="entry name" value="ATP-DEPENDENT DNA HELICASE SRS2"/>
    <property type="match status" value="1"/>
</dbReference>
<evidence type="ECO:0000256" key="9">
    <source>
        <dbReference type="ARBA" id="ARBA00023125"/>
    </source>
</evidence>
<evidence type="ECO:0000313" key="18">
    <source>
        <dbReference type="EMBL" id="RGN24293.1"/>
    </source>
</evidence>
<dbReference type="GO" id="GO:0043138">
    <property type="term" value="F:3'-5' DNA helicase activity"/>
    <property type="evidence" value="ECO:0007669"/>
    <property type="project" value="UniProtKB-EC"/>
</dbReference>
<keyword evidence="9" id="KW-0238">DNA-binding</keyword>
<keyword evidence="3 15" id="KW-0547">Nucleotide-binding</keyword>
<sequence length="962" mass="112331">MGFDFGNANDAQREAISTTEGPLLIIAGPGTGKTYTLVKRIVYLITEKNVLPEEIMIATFTEKAAKELVTRITNELYEIGIQINLNEMYIGTFHSICLRILKDHLEYTRIKKNYRMLDNFDQQYMVFQRINKFRSLPEFDAIFEKKQGAWRQAGTIVKYVNNLAEELVDTEKMMQDSDSQIVAIANIMEQYDILMEDENLIDFSSIQTEAYKLLTEHPDILKDLQEKIKYVMVDEYQDTNYIQELLVFLIAGENKNICVVGDDDQGLYRFRGATIRNILEFPGHFADGECKQVKLVTNYRSEKEIIDFYNNWMSTTDGRAYDFLWKNFRFEKEIVPGKDNYSEGTAVIKCSGQELVDDWFEQVYNFITKLKREGTLTDYNQIAFLCRSVRNDKIINLIDYLEEHGIKVYSPRSEMFFSRKEIKEAIGCLLLCFPAYLEKLRNRDFAFDFQNLYDYYDHECIKAAKELIKEHKDTLGNWIVEKMKQHSNLHSANTDYAFVGLLYQLFQFEPFSEYLGIDLKTGVTDERPARNLSILTSILGKYEYLHRIDVFTEKNIVDGVERFFNMYFRFLFEGGITEYEDDSEYAPSGCVSFMTIHQSKGMEFPIVMVDSLNATPRENSDARIEEIENKYFHREVFETRDDIKFFDFWRLYYTAFSRAQNLLVLSCCEKKGHGATPSKYFEECYGKLPSYEDVDLSELHLEKVKPVNIKDTYSFTSHIALYENCALQYKIFKELGFTQVRVGATLFGTLVHETIEDIHRAAMRHEENTIVPDTIREWFDTNYSTLSKSEHSYLGQGQIESAYNQVLRYVERNKGDWSRIQDAEVEVSLVKPDYILLGKVDLIKGEGDTVEIVDFKSEKKPDLILESTELKKYRRQLEVYAHLIEEKTGKHVSKMHLYYTGEENGVPTISFNKSEEHIDKTIGEFNDVVNKIQSKDFSGRAKDKKLCANCDMRHYCRRKGDC</sequence>
<accession>A0A3E5API6</accession>
<evidence type="ECO:0000256" key="14">
    <source>
        <dbReference type="ARBA" id="ARBA00048988"/>
    </source>
</evidence>
<dbReference type="SUPFAM" id="SSF52980">
    <property type="entry name" value="Restriction endonuclease-like"/>
    <property type="match status" value="1"/>
</dbReference>
<comment type="caution">
    <text evidence="18">The sequence shown here is derived from an EMBL/GenBank/DDBJ whole genome shotgun (WGS) entry which is preliminary data.</text>
</comment>
<keyword evidence="10" id="KW-0234">DNA repair</keyword>
<keyword evidence="6 15" id="KW-0347">Helicase</keyword>
<dbReference type="InterPro" id="IPR014016">
    <property type="entry name" value="UvrD-like_ATP-bd"/>
</dbReference>
<reference evidence="18 19" key="1">
    <citation type="submission" date="2018-08" db="EMBL/GenBank/DDBJ databases">
        <title>A genome reference for cultivated species of the human gut microbiota.</title>
        <authorList>
            <person name="Zou Y."/>
            <person name="Xue W."/>
            <person name="Luo G."/>
        </authorList>
    </citation>
    <scope>NUCLEOTIDE SEQUENCE [LARGE SCALE GENOMIC DNA]</scope>
    <source>
        <strain evidence="18 19">OM05-6AA</strain>
    </source>
</reference>
<gene>
    <name evidence="18" type="ORF">DXB72_06205</name>
</gene>
<dbReference type="GO" id="GO:0003677">
    <property type="term" value="F:DNA binding"/>
    <property type="evidence" value="ECO:0007669"/>
    <property type="project" value="UniProtKB-KW"/>
</dbReference>
<dbReference type="Pfam" id="PF12705">
    <property type="entry name" value="PDDEXK_1"/>
    <property type="match status" value="1"/>
</dbReference>
<dbReference type="Gene3D" id="3.90.320.10">
    <property type="match status" value="1"/>
</dbReference>
<evidence type="ECO:0000256" key="8">
    <source>
        <dbReference type="ARBA" id="ARBA00022840"/>
    </source>
</evidence>